<dbReference type="PANTHER" id="PTHR18896:SF153">
    <property type="entry name" value="PHOSPHOLIPASE D"/>
    <property type="match status" value="1"/>
</dbReference>
<evidence type="ECO:0000256" key="1">
    <source>
        <dbReference type="ARBA" id="ARBA00022737"/>
    </source>
</evidence>
<proteinExistence type="predicted"/>
<dbReference type="AlphaFoldDB" id="A0A427AXE3"/>
<comment type="caution">
    <text evidence="4">The sequence shown here is derived from an EMBL/GenBank/DDBJ whole genome shotgun (WGS) entry which is preliminary data.</text>
</comment>
<accession>A0A427AXE3</accession>
<reference evidence="4 5" key="1">
    <citation type="journal article" date="2014" name="Agronomy (Basel)">
        <title>A Draft Genome Sequence for Ensete ventricosum, the Drought-Tolerant Tree Against Hunger.</title>
        <authorList>
            <person name="Harrison J."/>
            <person name="Moore K.A."/>
            <person name="Paszkiewicz K."/>
            <person name="Jones T."/>
            <person name="Grant M."/>
            <person name="Ambacheew D."/>
            <person name="Muzemil S."/>
            <person name="Studholme D.J."/>
        </authorList>
    </citation>
    <scope>NUCLEOTIDE SEQUENCE [LARGE SCALE GENOMIC DNA]</scope>
</reference>
<dbReference type="Pfam" id="PF12357">
    <property type="entry name" value="PLD_C"/>
    <property type="match status" value="1"/>
</dbReference>
<dbReference type="PANTHER" id="PTHR18896">
    <property type="entry name" value="PHOSPHOLIPASE D"/>
    <property type="match status" value="1"/>
</dbReference>
<dbReference type="InterPro" id="IPR024632">
    <property type="entry name" value="PLipase_D_C"/>
</dbReference>
<dbReference type="GO" id="GO:0004630">
    <property type="term" value="F:phospholipase D activity"/>
    <property type="evidence" value="ECO:0007669"/>
    <property type="project" value="TreeGrafter"/>
</dbReference>
<evidence type="ECO:0000259" key="3">
    <source>
        <dbReference type="Pfam" id="PF12357"/>
    </source>
</evidence>
<dbReference type="InterPro" id="IPR015679">
    <property type="entry name" value="PLipase_D_fam"/>
</dbReference>
<name>A0A427AXE3_ENSVE</name>
<gene>
    <name evidence="4" type="ORF">B296_00012963</name>
</gene>
<protein>
    <recommendedName>
        <fullName evidence="3">Phospholipase D C-terminal domain-containing protein</fullName>
    </recommendedName>
</protein>
<dbReference type="EMBL" id="AMZH03001059">
    <property type="protein sequence ID" value="RRT80797.1"/>
    <property type="molecule type" value="Genomic_DNA"/>
</dbReference>
<evidence type="ECO:0000313" key="5">
    <source>
        <dbReference type="Proteomes" id="UP000287651"/>
    </source>
</evidence>
<sequence length="83" mass="9402">MLDELFREPQTVECVRHVNKVAEFNWQCYASPEIKEMNGHLMRYPVKVERDGRVGPLPGHENFPDVGGKILGAHSTLPDVLTT</sequence>
<dbReference type="GO" id="GO:0009395">
    <property type="term" value="P:phospholipid catabolic process"/>
    <property type="evidence" value="ECO:0007669"/>
    <property type="project" value="TreeGrafter"/>
</dbReference>
<keyword evidence="2" id="KW-0443">Lipid metabolism</keyword>
<evidence type="ECO:0000256" key="2">
    <source>
        <dbReference type="ARBA" id="ARBA00023098"/>
    </source>
</evidence>
<evidence type="ECO:0000313" key="4">
    <source>
        <dbReference type="EMBL" id="RRT80797.1"/>
    </source>
</evidence>
<dbReference type="GO" id="GO:0005886">
    <property type="term" value="C:plasma membrane"/>
    <property type="evidence" value="ECO:0007669"/>
    <property type="project" value="TreeGrafter"/>
</dbReference>
<feature type="domain" description="Phospholipase D C-terminal" evidence="3">
    <location>
        <begin position="3"/>
        <end position="73"/>
    </location>
</feature>
<keyword evidence="1" id="KW-0677">Repeat</keyword>
<organism evidence="4 5">
    <name type="scientific">Ensete ventricosum</name>
    <name type="common">Abyssinian banana</name>
    <name type="synonym">Musa ensete</name>
    <dbReference type="NCBI Taxonomy" id="4639"/>
    <lineage>
        <taxon>Eukaryota</taxon>
        <taxon>Viridiplantae</taxon>
        <taxon>Streptophyta</taxon>
        <taxon>Embryophyta</taxon>
        <taxon>Tracheophyta</taxon>
        <taxon>Spermatophyta</taxon>
        <taxon>Magnoliopsida</taxon>
        <taxon>Liliopsida</taxon>
        <taxon>Zingiberales</taxon>
        <taxon>Musaceae</taxon>
        <taxon>Ensete</taxon>
    </lineage>
</organism>
<dbReference type="Proteomes" id="UP000287651">
    <property type="component" value="Unassembled WGS sequence"/>
</dbReference>